<dbReference type="GeneID" id="33315473"/>
<evidence type="ECO:0000313" key="1">
    <source>
        <dbReference type="EMBL" id="ASJ06608.1"/>
    </source>
</evidence>
<dbReference type="InterPro" id="IPR011990">
    <property type="entry name" value="TPR-like_helical_dom_sf"/>
</dbReference>
<dbReference type="RefSeq" id="WP_088853865.1">
    <property type="nucleotide sequence ID" value="NZ_CP015102.1"/>
</dbReference>
<gene>
    <name evidence="1" type="ORF">A3L08_04345</name>
</gene>
<dbReference type="Proteomes" id="UP000197418">
    <property type="component" value="Chromosome"/>
</dbReference>
<evidence type="ECO:0000313" key="2">
    <source>
        <dbReference type="Proteomes" id="UP000197418"/>
    </source>
</evidence>
<accession>A0A218P753</accession>
<dbReference type="EMBL" id="CP015102">
    <property type="protein sequence ID" value="ASJ06608.1"/>
    <property type="molecule type" value="Genomic_DNA"/>
</dbReference>
<name>A0A218P753_9EURY</name>
<sequence length="433" mass="48725">MPTEVYREALRLAEDIRDKYLRAVTYAKIGYYMHRAKHPEYKTAFKYAFNVVSSMENPFLAAKALIEIGTYLWKTGSKTARKVFGQVHDAVVDFPQPIRDDLLEELVVRLLELGIIDDALFYVGDIEDNIKRNDLLLKILRVYLKHGNMRRAYLIINQIDDEPWRSIAVVETVKVHLKREEFGSAIRILTELKSEYWLGEAMKEVAMCLKTADVPKATYQKFVDIALSLSGETGSDVLNSLLIGMGSQGELEFVMGILEKLPPEQRTSVLEGIVSASIDREEVLSRLLNLLRGDEFERIAGFVMDRLLSRPVSESYSDLVKTIGGRTREDAVLVKVATYLAKLGDFDAALEFASRVRGHYLRSLAFGSIAVSKLKGGDIDGAIDAALEVKDPKWGSWLLSEILTKILELQAEGEVSEDIEAKAESQRAIWEKG</sequence>
<proteinExistence type="predicted"/>
<dbReference type="AlphaFoldDB" id="A0A218P753"/>
<evidence type="ECO:0008006" key="3">
    <source>
        <dbReference type="Google" id="ProtNLM"/>
    </source>
</evidence>
<dbReference type="OrthoDB" id="100801at2157"/>
<dbReference type="KEGG" id="tpaf:A3L08_04345"/>
<organism evidence="1 2">
    <name type="scientific">Thermococcus pacificus</name>
    <dbReference type="NCBI Taxonomy" id="71998"/>
    <lineage>
        <taxon>Archaea</taxon>
        <taxon>Methanobacteriati</taxon>
        <taxon>Methanobacteriota</taxon>
        <taxon>Thermococci</taxon>
        <taxon>Thermococcales</taxon>
        <taxon>Thermococcaceae</taxon>
        <taxon>Thermococcus</taxon>
    </lineage>
</organism>
<keyword evidence="2" id="KW-1185">Reference proteome</keyword>
<dbReference type="Gene3D" id="1.25.40.10">
    <property type="entry name" value="Tetratricopeptide repeat domain"/>
    <property type="match status" value="2"/>
</dbReference>
<protein>
    <recommendedName>
        <fullName evidence="3">Prenyltransferase</fullName>
    </recommendedName>
</protein>
<reference evidence="1 2" key="1">
    <citation type="submission" date="2016-04" db="EMBL/GenBank/DDBJ databases">
        <title>Complete genome sequence of Thermococcus pacificus type strain P4.</title>
        <authorList>
            <person name="Oger P.M."/>
        </authorList>
    </citation>
    <scope>NUCLEOTIDE SEQUENCE [LARGE SCALE GENOMIC DNA]</scope>
    <source>
        <strain evidence="1 2">P-4</strain>
    </source>
</reference>